<dbReference type="EMBL" id="JH993008">
    <property type="protein sequence ID" value="EKX43712.1"/>
    <property type="molecule type" value="Genomic_DNA"/>
</dbReference>
<dbReference type="OMA" id="RRRYILW"/>
<evidence type="ECO:0000256" key="10">
    <source>
        <dbReference type="SAM" id="MobiDB-lite"/>
    </source>
</evidence>
<dbReference type="AlphaFoldDB" id="L1J5V5"/>
<dbReference type="GO" id="GO:0016887">
    <property type="term" value="F:ATP hydrolysis activity"/>
    <property type="evidence" value="ECO:0007669"/>
    <property type="project" value="InterPro"/>
</dbReference>
<dbReference type="STRING" id="905079.L1J5V5"/>
<dbReference type="GO" id="GO:0005774">
    <property type="term" value="C:vacuolar membrane"/>
    <property type="evidence" value="ECO:0007669"/>
    <property type="project" value="UniProtKB-SubCell"/>
</dbReference>
<dbReference type="PROSITE" id="PS00211">
    <property type="entry name" value="ABC_TRANSPORTER_1"/>
    <property type="match status" value="1"/>
</dbReference>
<dbReference type="InterPro" id="IPR036640">
    <property type="entry name" value="ABC1_TM_sf"/>
</dbReference>
<feature type="domain" description="ABC transmembrane type-1" evidence="13">
    <location>
        <begin position="71"/>
        <end position="348"/>
    </location>
</feature>
<organism evidence="14">
    <name type="scientific">Guillardia theta (strain CCMP2712)</name>
    <name type="common">Cryptophyte</name>
    <dbReference type="NCBI Taxonomy" id="905079"/>
    <lineage>
        <taxon>Eukaryota</taxon>
        <taxon>Cryptophyceae</taxon>
        <taxon>Pyrenomonadales</taxon>
        <taxon>Geminigeraceae</taxon>
        <taxon>Guillardia</taxon>
    </lineage>
</organism>
<evidence type="ECO:0000313" key="14">
    <source>
        <dbReference type="EMBL" id="EKX43712.1"/>
    </source>
</evidence>
<dbReference type="GO" id="GO:0009507">
    <property type="term" value="C:chloroplast"/>
    <property type="evidence" value="ECO:0007669"/>
    <property type="project" value="UniProtKB-SubCell"/>
</dbReference>
<name>L1J5V5_GUITC</name>
<dbReference type="Proteomes" id="UP000011087">
    <property type="component" value="Unassembled WGS sequence"/>
</dbReference>
<reference evidence="14 16" key="1">
    <citation type="journal article" date="2012" name="Nature">
        <title>Algal genomes reveal evolutionary mosaicism and the fate of nucleomorphs.</title>
        <authorList>
            <consortium name="DOE Joint Genome Institute"/>
            <person name="Curtis B.A."/>
            <person name="Tanifuji G."/>
            <person name="Burki F."/>
            <person name="Gruber A."/>
            <person name="Irimia M."/>
            <person name="Maruyama S."/>
            <person name="Arias M.C."/>
            <person name="Ball S.G."/>
            <person name="Gile G.H."/>
            <person name="Hirakawa Y."/>
            <person name="Hopkins J.F."/>
            <person name="Kuo A."/>
            <person name="Rensing S.A."/>
            <person name="Schmutz J."/>
            <person name="Symeonidi A."/>
            <person name="Elias M."/>
            <person name="Eveleigh R.J."/>
            <person name="Herman E.K."/>
            <person name="Klute M.J."/>
            <person name="Nakayama T."/>
            <person name="Obornik M."/>
            <person name="Reyes-Prieto A."/>
            <person name="Armbrust E.V."/>
            <person name="Aves S.J."/>
            <person name="Beiko R.G."/>
            <person name="Coutinho P."/>
            <person name="Dacks J.B."/>
            <person name="Durnford D.G."/>
            <person name="Fast N.M."/>
            <person name="Green B.R."/>
            <person name="Grisdale C.J."/>
            <person name="Hempel F."/>
            <person name="Henrissat B."/>
            <person name="Hoppner M.P."/>
            <person name="Ishida K."/>
            <person name="Kim E."/>
            <person name="Koreny L."/>
            <person name="Kroth P.G."/>
            <person name="Liu Y."/>
            <person name="Malik S.B."/>
            <person name="Maier U.G."/>
            <person name="McRose D."/>
            <person name="Mock T."/>
            <person name="Neilson J.A."/>
            <person name="Onodera N.T."/>
            <person name="Poole A.M."/>
            <person name="Pritham E.J."/>
            <person name="Richards T.A."/>
            <person name="Rocap G."/>
            <person name="Roy S.W."/>
            <person name="Sarai C."/>
            <person name="Schaack S."/>
            <person name="Shirato S."/>
            <person name="Slamovits C.H."/>
            <person name="Spencer D.F."/>
            <person name="Suzuki S."/>
            <person name="Worden A.Z."/>
            <person name="Zauner S."/>
            <person name="Barry K."/>
            <person name="Bell C."/>
            <person name="Bharti A.K."/>
            <person name="Crow J.A."/>
            <person name="Grimwood J."/>
            <person name="Kramer R."/>
            <person name="Lindquist E."/>
            <person name="Lucas S."/>
            <person name="Salamov A."/>
            <person name="McFadden G.I."/>
            <person name="Lane C.E."/>
            <person name="Keeling P.J."/>
            <person name="Gray M.W."/>
            <person name="Grigoriev I.V."/>
            <person name="Archibald J.M."/>
        </authorList>
    </citation>
    <scope>NUCLEOTIDE SEQUENCE</scope>
    <source>
        <strain evidence="14 16">CCMP2712</strain>
    </source>
</reference>
<dbReference type="PANTHER" id="PTHR24223">
    <property type="entry name" value="ATP-BINDING CASSETTE SUB-FAMILY C"/>
    <property type="match status" value="1"/>
</dbReference>
<dbReference type="SMART" id="SM00382">
    <property type="entry name" value="AAA"/>
    <property type="match status" value="2"/>
</dbReference>
<dbReference type="Gene3D" id="1.20.1560.10">
    <property type="entry name" value="ABC transporter type 1, transmembrane domain"/>
    <property type="match status" value="2"/>
</dbReference>
<feature type="domain" description="ABC transmembrane type-1" evidence="13">
    <location>
        <begin position="681"/>
        <end position="991"/>
    </location>
</feature>
<gene>
    <name evidence="14" type="ORF">GUITHDRAFT_72771</name>
</gene>
<dbReference type="CDD" id="cd03244">
    <property type="entry name" value="ABCC_MRP_domain2"/>
    <property type="match status" value="1"/>
</dbReference>
<dbReference type="InterPro" id="IPR017871">
    <property type="entry name" value="ABC_transporter-like_CS"/>
</dbReference>
<dbReference type="SUPFAM" id="SSF52540">
    <property type="entry name" value="P-loop containing nucleoside triphosphate hydrolases"/>
    <property type="match status" value="2"/>
</dbReference>
<evidence type="ECO:0000256" key="4">
    <source>
        <dbReference type="ARBA" id="ARBA00022692"/>
    </source>
</evidence>
<dbReference type="GeneID" id="17300488"/>
<keyword evidence="5" id="KW-0677">Repeat</keyword>
<dbReference type="InterPro" id="IPR050173">
    <property type="entry name" value="ABC_transporter_C-like"/>
</dbReference>
<dbReference type="InterPro" id="IPR044746">
    <property type="entry name" value="ABCC_6TM_D1"/>
</dbReference>
<keyword evidence="8 11" id="KW-1133">Transmembrane helix</keyword>
<dbReference type="SUPFAM" id="SSF90123">
    <property type="entry name" value="ABC transporter transmembrane region"/>
    <property type="match status" value="2"/>
</dbReference>
<keyword evidence="6" id="KW-0547">Nucleotide-binding</keyword>
<reference evidence="15" key="3">
    <citation type="submission" date="2015-06" db="UniProtKB">
        <authorList>
            <consortium name="EnsemblProtists"/>
        </authorList>
    </citation>
    <scope>IDENTIFICATION</scope>
</reference>
<dbReference type="KEGG" id="gtt:GUITHDRAFT_72771"/>
<dbReference type="RefSeq" id="XP_005830692.1">
    <property type="nucleotide sequence ID" value="XM_005830635.1"/>
</dbReference>
<feature type="transmembrane region" description="Helical" evidence="11">
    <location>
        <begin position="207"/>
        <end position="226"/>
    </location>
</feature>
<dbReference type="FunFam" id="3.40.50.300:FF:000163">
    <property type="entry name" value="Multidrug resistance-associated protein member 4"/>
    <property type="match status" value="1"/>
</dbReference>
<dbReference type="PaxDb" id="55529-EKX43712"/>
<feature type="transmembrane region" description="Helical" evidence="11">
    <location>
        <begin position="749"/>
        <end position="775"/>
    </location>
</feature>
<dbReference type="GO" id="GO:0005524">
    <property type="term" value="F:ATP binding"/>
    <property type="evidence" value="ECO:0007669"/>
    <property type="project" value="UniProtKB-KW"/>
</dbReference>
<dbReference type="FunFam" id="1.20.1560.10:FF:000010">
    <property type="entry name" value="Multidrug resistance-associated ABC transporter"/>
    <property type="match status" value="1"/>
</dbReference>
<sequence>MNPLLRKGLRKQIDDSDLSALLGLDRAKENGDELWATWQRERQGTEGSLSLWKAIGKVYGPSFCFVIPHRMAGDLLTFVSPLLLQQLLQLIENGEMAERGGMIDAVLLTLCILFCKLTESILIQNYFHQCFRVGWRVRTATATMVYRKIFRLSTRGLHLFKTGQLVDLVSIDAVRLCVAAGYLHYAWSAPMMAIIAIILLYNLLGSSVFAGLFIMIVLLPINTYVIKKMQLLNNKLMEAKDRRTESMDEVLHAIRVIKLFAWEDSFMDKVQKLREKEMLLLRTEGVWAVASSFVWIGSPLLVSLASFAAFTWSGNELKPHIAFTALSLFNVLRMPLFAIPQAINFFIACKTAIGRIHPFLCADEVDPCYFEEELGASDEEEKHPTVVSIKGGEFSWCKSKRTLHEIDFEVKQGEFVMICGSVGSGKTSLLAAILGGMLKKEGTVRLKGSVGYSPQEAWIMNATLRDNVLFGKELKLDVYDSVLKACSLDKDIEMLPGGDATEIGEKGINLSGGQKARIALARACYSQADLYLLDDPLSAVDVHVGNHIMSQCIGGLLAGKTRILVTHQVQYAGFADRVVFLEKGRIIAAGRPEEVRAAHSSWFQVKRKSGEDVDAADAKGDAGEGATAVDSEAGDEKETPPSKGAETKNSQTIQAEKREEGALKRKIWKAYANAMGLKMLIFLTSSYLISQALQSASDFWLSIWSSAVIASEPPASRRSHGLWLLLGSEHSLLEVTGEGRMAADSAYYLMVYSLLSLIAIVGIGARALVVNFAVIRAANRLHSRMLRCIVHSPVRFFDTTPMGRILNRFGADQYAADKEMRESLGQLLQTMMKVLQVIVVVMLVTPTFAVIFLLVVLVYYRIQRVYRQSSRELKRLESVSKSPLLANLRESMGGIDTIRAFKMQATFEETSDRCNDAYTRAYANSNTANRWLGVRLEFLGNMSVFFAALLAVLQSAQDRTSAGLIGLSITYALEVTHALNWFIRGFSQLETNLVSVERIDEYSVLETEPIDEEGTPQPAWPSSGAVEFDNVEMRYRPELELSLRGVTFAIGGGEKLGVVGRTGAGKSSLAVAIFRICELSSGRILIDGVDTSTMSLRELRSKLAIIPQDPVLFSGSIRYNVDPFQEYSDGEVWEALRKVHLDEYVRHSEGSEGLELQVASGGSSLSVGQRQLLCLARALMRRSKVMVMDEATANVDLKTDEEIQEIIRENLQGSTVITVAHRLNTVMKSDKILVMSAGKVGEIGDPGELIANEDSLFSRLCKDTKLNK</sequence>
<feature type="transmembrane region" description="Helical" evidence="11">
    <location>
        <begin position="834"/>
        <end position="860"/>
    </location>
</feature>
<feature type="domain" description="ABC transporter" evidence="12">
    <location>
        <begin position="387"/>
        <end position="608"/>
    </location>
</feature>
<proteinExistence type="predicted"/>
<keyword evidence="7" id="KW-0067">ATP-binding</keyword>
<feature type="domain" description="ABC transporter" evidence="12">
    <location>
        <begin position="1026"/>
        <end position="1262"/>
    </location>
</feature>
<dbReference type="HOGENOM" id="CLU_000604_27_1_1"/>
<dbReference type="FunFam" id="3.40.50.300:FF:000997">
    <property type="entry name" value="Multidrug resistance-associated protein 1"/>
    <property type="match status" value="1"/>
</dbReference>
<dbReference type="InterPro" id="IPR003439">
    <property type="entry name" value="ABC_transporter-like_ATP-bd"/>
</dbReference>
<dbReference type="OrthoDB" id="6500128at2759"/>
<dbReference type="Gene3D" id="3.40.50.300">
    <property type="entry name" value="P-loop containing nucleotide triphosphate hydrolases"/>
    <property type="match status" value="2"/>
</dbReference>
<keyword evidence="3" id="KW-0813">Transport</keyword>
<dbReference type="CDD" id="cd18603">
    <property type="entry name" value="ABC_6TM_MRP1_2_3_6_D2_like"/>
    <property type="match status" value="1"/>
</dbReference>
<keyword evidence="4 11" id="KW-0812">Transmembrane</keyword>
<dbReference type="InterPro" id="IPR011527">
    <property type="entry name" value="ABC1_TM_dom"/>
</dbReference>
<dbReference type="PROSITE" id="PS50929">
    <property type="entry name" value="ABC_TM1F"/>
    <property type="match status" value="2"/>
</dbReference>
<dbReference type="Pfam" id="PF00664">
    <property type="entry name" value="ABC_membrane"/>
    <property type="match status" value="2"/>
</dbReference>
<dbReference type="Pfam" id="PF00005">
    <property type="entry name" value="ABC_tran"/>
    <property type="match status" value="2"/>
</dbReference>
<evidence type="ECO:0000259" key="12">
    <source>
        <dbReference type="PROSITE" id="PS50893"/>
    </source>
</evidence>
<feature type="transmembrane region" description="Helical" evidence="11">
    <location>
        <begin position="182"/>
        <end position="201"/>
    </location>
</feature>
<keyword evidence="9 11" id="KW-0472">Membrane</keyword>
<dbReference type="FunFam" id="1.20.1560.10:FF:000006">
    <property type="entry name" value="ATP-binding cassette, sub-family C (CFTR/MRP), member 9"/>
    <property type="match status" value="1"/>
</dbReference>
<dbReference type="CDD" id="cd18579">
    <property type="entry name" value="ABC_6TM_ABCC_D1"/>
    <property type="match status" value="1"/>
</dbReference>
<evidence type="ECO:0000256" key="3">
    <source>
        <dbReference type="ARBA" id="ARBA00022448"/>
    </source>
</evidence>
<dbReference type="PROSITE" id="PS50893">
    <property type="entry name" value="ABC_TRANSPORTER_2"/>
    <property type="match status" value="2"/>
</dbReference>
<feature type="transmembrane region" description="Helical" evidence="11">
    <location>
        <begin position="286"/>
        <end position="309"/>
    </location>
</feature>
<evidence type="ECO:0000256" key="9">
    <source>
        <dbReference type="ARBA" id="ARBA00023136"/>
    </source>
</evidence>
<evidence type="ECO:0000313" key="15">
    <source>
        <dbReference type="EnsemblProtists" id="EKX43712"/>
    </source>
</evidence>
<dbReference type="CDD" id="cd03250">
    <property type="entry name" value="ABCC_MRP_domain1"/>
    <property type="match status" value="1"/>
</dbReference>
<evidence type="ECO:0000256" key="6">
    <source>
        <dbReference type="ARBA" id="ARBA00022741"/>
    </source>
</evidence>
<evidence type="ECO:0000259" key="13">
    <source>
        <dbReference type="PROSITE" id="PS50929"/>
    </source>
</evidence>
<dbReference type="InterPro" id="IPR027417">
    <property type="entry name" value="P-loop_NTPase"/>
</dbReference>
<dbReference type="eggNOG" id="KOG0054">
    <property type="taxonomic scope" value="Eukaryota"/>
</dbReference>
<reference evidence="16" key="2">
    <citation type="submission" date="2012-11" db="EMBL/GenBank/DDBJ databases">
        <authorList>
            <person name="Kuo A."/>
            <person name="Curtis B.A."/>
            <person name="Tanifuji G."/>
            <person name="Burki F."/>
            <person name="Gruber A."/>
            <person name="Irimia M."/>
            <person name="Maruyama S."/>
            <person name="Arias M.C."/>
            <person name="Ball S.G."/>
            <person name="Gile G.H."/>
            <person name="Hirakawa Y."/>
            <person name="Hopkins J.F."/>
            <person name="Rensing S.A."/>
            <person name="Schmutz J."/>
            <person name="Symeonidi A."/>
            <person name="Elias M."/>
            <person name="Eveleigh R.J."/>
            <person name="Herman E.K."/>
            <person name="Klute M.J."/>
            <person name="Nakayama T."/>
            <person name="Obornik M."/>
            <person name="Reyes-Prieto A."/>
            <person name="Armbrust E.V."/>
            <person name="Aves S.J."/>
            <person name="Beiko R.G."/>
            <person name="Coutinho P."/>
            <person name="Dacks J.B."/>
            <person name="Durnford D.G."/>
            <person name="Fast N.M."/>
            <person name="Green B.R."/>
            <person name="Grisdale C."/>
            <person name="Hempe F."/>
            <person name="Henrissat B."/>
            <person name="Hoppner M.P."/>
            <person name="Ishida K.-I."/>
            <person name="Kim E."/>
            <person name="Koreny L."/>
            <person name="Kroth P.G."/>
            <person name="Liu Y."/>
            <person name="Malik S.-B."/>
            <person name="Maier U.G."/>
            <person name="McRose D."/>
            <person name="Mock T."/>
            <person name="Neilson J.A."/>
            <person name="Onodera N.T."/>
            <person name="Poole A.M."/>
            <person name="Pritham E.J."/>
            <person name="Richards T.A."/>
            <person name="Rocap G."/>
            <person name="Roy S.W."/>
            <person name="Sarai C."/>
            <person name="Schaack S."/>
            <person name="Shirato S."/>
            <person name="Slamovits C.H."/>
            <person name="Spencer D.F."/>
            <person name="Suzuki S."/>
            <person name="Worden A.Z."/>
            <person name="Zauner S."/>
            <person name="Barry K."/>
            <person name="Bell C."/>
            <person name="Bharti A.K."/>
            <person name="Crow J.A."/>
            <person name="Grimwood J."/>
            <person name="Kramer R."/>
            <person name="Lindquist E."/>
            <person name="Lucas S."/>
            <person name="Salamov A."/>
            <person name="McFadden G.I."/>
            <person name="Lane C.E."/>
            <person name="Keeling P.J."/>
            <person name="Gray M.W."/>
            <person name="Grigoriev I.V."/>
            <person name="Archibald J.M."/>
        </authorList>
    </citation>
    <scope>NUCLEOTIDE SEQUENCE</scope>
    <source>
        <strain evidence="16">CCMP2712</strain>
    </source>
</reference>
<evidence type="ECO:0000256" key="11">
    <source>
        <dbReference type="SAM" id="Phobius"/>
    </source>
</evidence>
<feature type="compositionally biased region" description="Basic and acidic residues" evidence="10">
    <location>
        <begin position="613"/>
        <end position="622"/>
    </location>
</feature>
<dbReference type="PANTHER" id="PTHR24223:SF443">
    <property type="entry name" value="MULTIDRUG-RESISTANCE LIKE PROTEIN 1, ISOFORM I"/>
    <property type="match status" value="1"/>
</dbReference>
<dbReference type="EnsemblProtists" id="EKX43712">
    <property type="protein sequence ID" value="EKX43712"/>
    <property type="gene ID" value="GUITHDRAFT_72771"/>
</dbReference>
<evidence type="ECO:0000256" key="7">
    <source>
        <dbReference type="ARBA" id="ARBA00022840"/>
    </source>
</evidence>
<feature type="transmembrane region" description="Helical" evidence="11">
    <location>
        <begin position="321"/>
        <end position="347"/>
    </location>
</feature>
<evidence type="ECO:0000256" key="1">
    <source>
        <dbReference type="ARBA" id="ARBA00004128"/>
    </source>
</evidence>
<feature type="region of interest" description="Disordered" evidence="10">
    <location>
        <begin position="613"/>
        <end position="656"/>
    </location>
</feature>
<comment type="subcellular location">
    <subcellularLocation>
        <location evidence="2">Plastid</location>
        <location evidence="2">Chloroplast</location>
    </subcellularLocation>
    <subcellularLocation>
        <location evidence="1">Vacuole membrane</location>
        <topology evidence="1">Multi-pass membrane protein</topology>
    </subcellularLocation>
</comment>
<evidence type="ECO:0000256" key="2">
    <source>
        <dbReference type="ARBA" id="ARBA00004229"/>
    </source>
</evidence>
<keyword evidence="16" id="KW-1185">Reference proteome</keyword>
<dbReference type="InterPro" id="IPR003593">
    <property type="entry name" value="AAA+_ATPase"/>
</dbReference>
<protein>
    <submittedName>
        <fullName evidence="14 15">Uncharacterized protein</fullName>
    </submittedName>
</protein>
<evidence type="ECO:0000256" key="8">
    <source>
        <dbReference type="ARBA" id="ARBA00022989"/>
    </source>
</evidence>
<evidence type="ECO:0000313" key="16">
    <source>
        <dbReference type="Proteomes" id="UP000011087"/>
    </source>
</evidence>
<dbReference type="GO" id="GO:0140359">
    <property type="term" value="F:ABC-type transporter activity"/>
    <property type="evidence" value="ECO:0007669"/>
    <property type="project" value="InterPro"/>
</dbReference>
<feature type="transmembrane region" description="Helical" evidence="11">
    <location>
        <begin position="670"/>
        <end position="689"/>
    </location>
</feature>
<accession>L1J5V5</accession>
<evidence type="ECO:0000256" key="5">
    <source>
        <dbReference type="ARBA" id="ARBA00022737"/>
    </source>
</evidence>